<evidence type="ECO:0000259" key="1">
    <source>
        <dbReference type="Pfam" id="PF07819"/>
    </source>
</evidence>
<dbReference type="Proteomes" id="UP000268094">
    <property type="component" value="Unassembled WGS sequence"/>
</dbReference>
<reference evidence="3" key="1">
    <citation type="submission" date="2018-09" db="EMBL/GenBank/DDBJ databases">
        <authorList>
            <person name="Livingstone P.G."/>
            <person name="Whitworth D.E."/>
        </authorList>
    </citation>
    <scope>NUCLEOTIDE SEQUENCE [LARGE SCALE GENOMIC DNA]</scope>
    <source>
        <strain evidence="3">CA054A</strain>
    </source>
</reference>
<dbReference type="AlphaFoldDB" id="A0A3A8J917"/>
<dbReference type="RefSeq" id="WP_120539996.1">
    <property type="nucleotide sequence ID" value="NZ_RAVZ01000035.1"/>
</dbReference>
<dbReference type="Gene3D" id="3.40.50.1820">
    <property type="entry name" value="alpha/beta hydrolase"/>
    <property type="match status" value="1"/>
</dbReference>
<comment type="caution">
    <text evidence="2">The sequence shown here is derived from an EMBL/GenBank/DDBJ whole genome shotgun (WGS) entry which is preliminary data.</text>
</comment>
<accession>A0A3A8J917</accession>
<protein>
    <submittedName>
        <fullName evidence="2">Alpha/beta hydrolase</fullName>
    </submittedName>
</protein>
<gene>
    <name evidence="2" type="ORF">D7V88_07925</name>
</gene>
<dbReference type="Pfam" id="PF07819">
    <property type="entry name" value="PGAP1"/>
    <property type="match status" value="1"/>
</dbReference>
<dbReference type="GO" id="GO:0016788">
    <property type="term" value="F:hydrolase activity, acting on ester bonds"/>
    <property type="evidence" value="ECO:0007669"/>
    <property type="project" value="InterPro"/>
</dbReference>
<proteinExistence type="predicted"/>
<dbReference type="PANTHER" id="PTHR37946:SF1">
    <property type="entry name" value="SLL1969 PROTEIN"/>
    <property type="match status" value="1"/>
</dbReference>
<organism evidence="2 3">
    <name type="scientific">Corallococcus terminator</name>
    <dbReference type="NCBI Taxonomy" id="2316733"/>
    <lineage>
        <taxon>Bacteria</taxon>
        <taxon>Pseudomonadati</taxon>
        <taxon>Myxococcota</taxon>
        <taxon>Myxococcia</taxon>
        <taxon>Myxococcales</taxon>
        <taxon>Cystobacterineae</taxon>
        <taxon>Myxococcaceae</taxon>
        <taxon>Corallococcus</taxon>
    </lineage>
</organism>
<dbReference type="SUPFAM" id="SSF53474">
    <property type="entry name" value="alpha/beta-Hydrolases"/>
    <property type="match status" value="1"/>
</dbReference>
<dbReference type="InterPro" id="IPR029058">
    <property type="entry name" value="AB_hydrolase_fold"/>
</dbReference>
<dbReference type="EMBL" id="RAVZ01000035">
    <property type="protein sequence ID" value="RKG91975.1"/>
    <property type="molecule type" value="Genomic_DNA"/>
</dbReference>
<dbReference type="PANTHER" id="PTHR37946">
    <property type="entry name" value="SLL1969 PROTEIN"/>
    <property type="match status" value="1"/>
</dbReference>
<keyword evidence="3" id="KW-1185">Reference proteome</keyword>
<dbReference type="InterPro" id="IPR012908">
    <property type="entry name" value="PGAP1-ab_dom-like"/>
</dbReference>
<evidence type="ECO:0000313" key="3">
    <source>
        <dbReference type="Proteomes" id="UP000268094"/>
    </source>
</evidence>
<evidence type="ECO:0000313" key="2">
    <source>
        <dbReference type="EMBL" id="RKG91975.1"/>
    </source>
</evidence>
<dbReference type="OrthoDB" id="556502at2"/>
<name>A0A3A8J917_9BACT</name>
<feature type="domain" description="GPI inositol-deacylase PGAP1-like alpha/beta" evidence="1">
    <location>
        <begin position="150"/>
        <end position="269"/>
    </location>
</feature>
<keyword evidence="2" id="KW-0378">Hydrolase</keyword>
<sequence>MTSQSLRGALKNADALRGASRLAVQATQGVIGIVREMHCTIASGPAILGSPLSRPVRALTGLVYGTLEGVTQQVGAGLDAVLAQLAPWLGDSLPGPQREAVVAALNGVLGDALDEGGNPLAIPMAFRIHGQPLSLEPAALRAALPGAGSRVIVLVHGSSMNDLQWNRLGHDHGAALARDLGYTPLYLHYNSGLHVSRNGRAFSELLEQLVAAWPVPLEELTLVGHSMGGLVSRSACLDAEARGHGWRHRLRKLVCLGTPHHGSPLERGGSWIDVLLGISPYSAPFARLGRIRGAGVTDLRFGNVLDEHWEGRERFGWGGDVRRKLALPDGVDCYAIAATSAQAWAERLPGDGLVPVASALGRHLQPELTLRFPEANQRIILRANHLDLLNHPEVYDTLRTWLSS</sequence>